<evidence type="ECO:0000313" key="2">
    <source>
        <dbReference type="Proteomes" id="UP001140949"/>
    </source>
</evidence>
<comment type="caution">
    <text evidence="1">The sequence shown here is derived from an EMBL/GenBank/DDBJ whole genome shotgun (WGS) entry which is preliminary data.</text>
</comment>
<keyword evidence="1" id="KW-0808">Transferase</keyword>
<evidence type="ECO:0000313" key="1">
    <source>
        <dbReference type="EMBL" id="KAJ6819439.1"/>
    </source>
</evidence>
<organism evidence="1 2">
    <name type="scientific">Iris pallida</name>
    <name type="common">Sweet iris</name>
    <dbReference type="NCBI Taxonomy" id="29817"/>
    <lineage>
        <taxon>Eukaryota</taxon>
        <taxon>Viridiplantae</taxon>
        <taxon>Streptophyta</taxon>
        <taxon>Embryophyta</taxon>
        <taxon>Tracheophyta</taxon>
        <taxon>Spermatophyta</taxon>
        <taxon>Magnoliopsida</taxon>
        <taxon>Liliopsida</taxon>
        <taxon>Asparagales</taxon>
        <taxon>Iridaceae</taxon>
        <taxon>Iridoideae</taxon>
        <taxon>Irideae</taxon>
        <taxon>Iris</taxon>
    </lineage>
</organism>
<dbReference type="EMBL" id="JANAVB010026199">
    <property type="protein sequence ID" value="KAJ6819439.1"/>
    <property type="molecule type" value="Genomic_DNA"/>
</dbReference>
<gene>
    <name evidence="1" type="ORF">M6B38_402155</name>
</gene>
<dbReference type="Proteomes" id="UP001140949">
    <property type="component" value="Unassembled WGS sequence"/>
</dbReference>
<reference evidence="1" key="2">
    <citation type="submission" date="2023-04" db="EMBL/GenBank/DDBJ databases">
        <authorList>
            <person name="Bruccoleri R.E."/>
            <person name="Oakeley E.J."/>
            <person name="Faust A.-M."/>
            <person name="Dessus-Babus S."/>
            <person name="Altorfer M."/>
            <person name="Burckhardt D."/>
            <person name="Oertli M."/>
            <person name="Naumann U."/>
            <person name="Petersen F."/>
            <person name="Wong J."/>
        </authorList>
    </citation>
    <scope>NUCLEOTIDE SEQUENCE</scope>
    <source>
        <strain evidence="1">GSM-AAB239-AS_SAM_17_03QT</strain>
        <tissue evidence="1">Leaf</tissue>
    </source>
</reference>
<keyword evidence="1" id="KW-0418">Kinase</keyword>
<proteinExistence type="predicted"/>
<reference evidence="1" key="1">
    <citation type="journal article" date="2023" name="GigaByte">
        <title>Genome assembly of the bearded iris, Iris pallida Lam.</title>
        <authorList>
            <person name="Bruccoleri R.E."/>
            <person name="Oakeley E.J."/>
            <person name="Faust A.M.E."/>
            <person name="Altorfer M."/>
            <person name="Dessus-Babus S."/>
            <person name="Burckhardt D."/>
            <person name="Oertli M."/>
            <person name="Naumann U."/>
            <person name="Petersen F."/>
            <person name="Wong J."/>
        </authorList>
    </citation>
    <scope>NUCLEOTIDE SEQUENCE</scope>
    <source>
        <strain evidence="1">GSM-AAB239-AS_SAM_17_03QT</strain>
    </source>
</reference>
<keyword evidence="2" id="KW-1185">Reference proteome</keyword>
<accession>A0AAX6FSP2</accession>
<dbReference type="GO" id="GO:0016301">
    <property type="term" value="F:kinase activity"/>
    <property type="evidence" value="ECO:0007669"/>
    <property type="project" value="UniProtKB-KW"/>
</dbReference>
<keyword evidence="1" id="KW-0675">Receptor</keyword>
<sequence length="93" mass="10395">MRRIRHGSGSADSATTPTVLVQFRFLVFLFFSRFGLCRRWECLMVARASDGWLEENLGSRADYRRSGEMAVVVADVWVAGVLVGARDAAGQRQ</sequence>
<protein>
    <submittedName>
        <fullName evidence="1">Proline-rich receptor-like protein kinase PERK9</fullName>
    </submittedName>
</protein>
<name>A0AAX6FSP2_IRIPA</name>
<dbReference type="AlphaFoldDB" id="A0AAX6FSP2"/>